<dbReference type="GO" id="GO:0005667">
    <property type="term" value="C:transcription regulator complex"/>
    <property type="evidence" value="ECO:0007669"/>
    <property type="project" value="TreeGrafter"/>
</dbReference>
<dbReference type="PROSITE" id="PS50157">
    <property type="entry name" value="ZINC_FINGER_C2H2_2"/>
    <property type="match status" value="6"/>
</dbReference>
<evidence type="ECO:0000256" key="1">
    <source>
        <dbReference type="ARBA" id="ARBA00022723"/>
    </source>
</evidence>
<feature type="domain" description="C2H2-type" evidence="7">
    <location>
        <begin position="314"/>
        <end position="343"/>
    </location>
</feature>
<dbReference type="GO" id="GO:0008270">
    <property type="term" value="F:zinc ion binding"/>
    <property type="evidence" value="ECO:0007669"/>
    <property type="project" value="UniProtKB-KW"/>
</dbReference>
<dbReference type="Gene3D" id="3.30.160.60">
    <property type="entry name" value="Classic Zinc Finger"/>
    <property type="match status" value="7"/>
</dbReference>
<dbReference type="GO" id="GO:0031519">
    <property type="term" value="C:PcG protein complex"/>
    <property type="evidence" value="ECO:0007669"/>
    <property type="project" value="TreeGrafter"/>
</dbReference>
<gene>
    <name evidence="8" type="primary">SUR1</name>
    <name evidence="8" type="ORF">H4R26_003767</name>
</gene>
<dbReference type="Proteomes" id="UP001150907">
    <property type="component" value="Unassembled WGS sequence"/>
</dbReference>
<keyword evidence="9" id="KW-1185">Reference proteome</keyword>
<dbReference type="SMART" id="SM00355">
    <property type="entry name" value="ZnF_C2H2"/>
    <property type="match status" value="9"/>
</dbReference>
<dbReference type="FunFam" id="3.30.160.60:FF:000690">
    <property type="entry name" value="Zinc finger protein 354C"/>
    <property type="match status" value="1"/>
</dbReference>
<keyword evidence="1" id="KW-0479">Metal-binding</keyword>
<evidence type="ECO:0000256" key="2">
    <source>
        <dbReference type="ARBA" id="ARBA00022737"/>
    </source>
</evidence>
<feature type="domain" description="C2H2-type" evidence="7">
    <location>
        <begin position="226"/>
        <end position="253"/>
    </location>
</feature>
<feature type="domain" description="C2H2-type" evidence="7">
    <location>
        <begin position="193"/>
        <end position="225"/>
    </location>
</feature>
<dbReference type="Pfam" id="PF00096">
    <property type="entry name" value="zf-C2H2"/>
    <property type="match status" value="3"/>
</dbReference>
<feature type="domain" description="C2H2-type" evidence="7">
    <location>
        <begin position="254"/>
        <end position="283"/>
    </location>
</feature>
<dbReference type="OrthoDB" id="3437960at2759"/>
<comment type="caution">
    <text evidence="8">The sequence shown here is derived from an EMBL/GenBank/DDBJ whole genome shotgun (WGS) entry which is preliminary data.</text>
</comment>
<dbReference type="GO" id="GO:0000981">
    <property type="term" value="F:DNA-binding transcription factor activity, RNA polymerase II-specific"/>
    <property type="evidence" value="ECO:0007669"/>
    <property type="project" value="TreeGrafter"/>
</dbReference>
<dbReference type="GO" id="GO:0000785">
    <property type="term" value="C:chromatin"/>
    <property type="evidence" value="ECO:0007669"/>
    <property type="project" value="TreeGrafter"/>
</dbReference>
<dbReference type="Pfam" id="PF23561">
    <property type="entry name" value="zf-C2H2_15"/>
    <property type="match status" value="1"/>
</dbReference>
<keyword evidence="3 5" id="KW-0863">Zinc-finger</keyword>
<evidence type="ECO:0000256" key="3">
    <source>
        <dbReference type="ARBA" id="ARBA00022771"/>
    </source>
</evidence>
<evidence type="ECO:0000313" key="8">
    <source>
        <dbReference type="EMBL" id="KAJ2002118.1"/>
    </source>
</evidence>
<keyword evidence="4" id="KW-0862">Zinc</keyword>
<evidence type="ECO:0000256" key="4">
    <source>
        <dbReference type="ARBA" id="ARBA00022833"/>
    </source>
</evidence>
<dbReference type="PANTHER" id="PTHR14003">
    <property type="entry name" value="TRANSCRIPTIONAL REPRESSOR PROTEIN YY"/>
    <property type="match status" value="1"/>
</dbReference>
<dbReference type="FunFam" id="3.30.160.60:FF:002343">
    <property type="entry name" value="Zinc finger protein 33A"/>
    <property type="match status" value="1"/>
</dbReference>
<feature type="domain" description="C2H2-type" evidence="7">
    <location>
        <begin position="344"/>
        <end position="369"/>
    </location>
</feature>
<feature type="domain" description="C2H2-type" evidence="7">
    <location>
        <begin position="284"/>
        <end position="313"/>
    </location>
</feature>
<dbReference type="InterPro" id="IPR013087">
    <property type="entry name" value="Znf_C2H2_type"/>
</dbReference>
<accession>A0A9W8BC48</accession>
<evidence type="ECO:0000313" key="9">
    <source>
        <dbReference type="Proteomes" id="UP001150907"/>
    </source>
</evidence>
<organism evidence="8 9">
    <name type="scientific">Coemansia thaxteri</name>
    <dbReference type="NCBI Taxonomy" id="2663907"/>
    <lineage>
        <taxon>Eukaryota</taxon>
        <taxon>Fungi</taxon>
        <taxon>Fungi incertae sedis</taxon>
        <taxon>Zoopagomycota</taxon>
        <taxon>Kickxellomycotina</taxon>
        <taxon>Kickxellomycetes</taxon>
        <taxon>Kickxellales</taxon>
        <taxon>Kickxellaceae</taxon>
        <taxon>Coemansia</taxon>
    </lineage>
</organism>
<dbReference type="AlphaFoldDB" id="A0A9W8BC48"/>
<evidence type="ECO:0000256" key="5">
    <source>
        <dbReference type="PROSITE-ProRule" id="PRU00042"/>
    </source>
</evidence>
<dbReference type="FunFam" id="3.30.160.60:FF:000125">
    <property type="entry name" value="Putative zinc finger protein 143"/>
    <property type="match status" value="2"/>
</dbReference>
<reference evidence="8" key="1">
    <citation type="submission" date="2022-07" db="EMBL/GenBank/DDBJ databases">
        <title>Phylogenomic reconstructions and comparative analyses of Kickxellomycotina fungi.</title>
        <authorList>
            <person name="Reynolds N.K."/>
            <person name="Stajich J.E."/>
            <person name="Barry K."/>
            <person name="Grigoriev I.V."/>
            <person name="Crous P."/>
            <person name="Smith M.E."/>
        </authorList>
    </citation>
    <scope>NUCLEOTIDE SEQUENCE</scope>
    <source>
        <strain evidence="8">IMI 214461</strain>
    </source>
</reference>
<evidence type="ECO:0000256" key="6">
    <source>
        <dbReference type="SAM" id="MobiDB-lite"/>
    </source>
</evidence>
<dbReference type="InterPro" id="IPR036236">
    <property type="entry name" value="Znf_C2H2_sf"/>
</dbReference>
<proteinExistence type="predicted"/>
<feature type="compositionally biased region" description="Gly residues" evidence="6">
    <location>
        <begin position="389"/>
        <end position="400"/>
    </location>
</feature>
<dbReference type="InterPro" id="IPR056436">
    <property type="entry name" value="Znf-C2H2_ZIC1-5/GLI1-3-like"/>
</dbReference>
<feature type="compositionally biased region" description="Basic residues" evidence="6">
    <location>
        <begin position="357"/>
        <end position="367"/>
    </location>
</feature>
<feature type="region of interest" description="Disordered" evidence="6">
    <location>
        <begin position="357"/>
        <end position="400"/>
    </location>
</feature>
<evidence type="ECO:0000259" key="7">
    <source>
        <dbReference type="PROSITE" id="PS50157"/>
    </source>
</evidence>
<dbReference type="SUPFAM" id="SSF57667">
    <property type="entry name" value="beta-beta-alpha zinc fingers"/>
    <property type="match status" value="4"/>
</dbReference>
<name>A0A9W8BC48_9FUNG</name>
<protein>
    <submittedName>
        <fullName evidence="8">Zinc-finger protein</fullName>
    </submittedName>
</protein>
<dbReference type="PANTHER" id="PTHR14003:SF19">
    <property type="entry name" value="YY2 TRANSCRIPTION FACTOR"/>
    <property type="match status" value="1"/>
</dbReference>
<dbReference type="EMBL" id="JANBQF010000333">
    <property type="protein sequence ID" value="KAJ2002118.1"/>
    <property type="molecule type" value="Genomic_DNA"/>
</dbReference>
<feature type="compositionally biased region" description="Basic and acidic residues" evidence="6">
    <location>
        <begin position="368"/>
        <end position="378"/>
    </location>
</feature>
<dbReference type="PROSITE" id="PS00028">
    <property type="entry name" value="ZINC_FINGER_C2H2_1"/>
    <property type="match status" value="6"/>
</dbReference>
<keyword evidence="2" id="KW-0677">Repeat</keyword>
<sequence length="400" mass="43170">MSGFERANAQGNGNKAADTRLAPLHKHAQQGAGASECKSAGCGQPLTLPSLSALGIADAVRQVTGVEGSRVAEGGSAGGSGVDSAGGRQCLWSTCTQMFGSIDELVRHLYKLHVATNRSGLQSLAADFMCRWASCGARKPDSEELIGHVCRDHLDAARVQHRCGWSECVRDCETIDALAEHVAEHVGGGRSSYVCEWGGCDRGGRPFAQRQRALRHIQTHTGAKPFACGVCAKRFSEAHIMQQHLRVHTGERPFKCAQSGCGKEFAVSAALTIHRRTHTGEKPYECRFAGCDRRFAESSNLTKHMRIHTGERPFKCPLPACGKAFSRPDQVTRHQRMHSAERPFVCPVDRCSKKFASKTTRSSHLRHLHPDALVRGEPEPAASSMQGPAPGGGPGRHATD</sequence>
<dbReference type="GO" id="GO:0000978">
    <property type="term" value="F:RNA polymerase II cis-regulatory region sequence-specific DNA binding"/>
    <property type="evidence" value="ECO:0007669"/>
    <property type="project" value="TreeGrafter"/>
</dbReference>